<dbReference type="Proteomes" id="UP000321570">
    <property type="component" value="Unassembled WGS sequence"/>
</dbReference>
<reference evidence="2 3" key="1">
    <citation type="submission" date="2019-07" db="EMBL/GenBank/DDBJ databases">
        <authorList>
            <person name="Jastrzebski P J."/>
            <person name="Paukszto L."/>
            <person name="Jastrzebski P J."/>
        </authorList>
    </citation>
    <scope>NUCLEOTIDE SEQUENCE [LARGE SCALE GENOMIC DNA]</scope>
    <source>
        <strain evidence="2 3">WMS-il1</strain>
    </source>
</reference>
<feature type="region of interest" description="Disordered" evidence="1">
    <location>
        <begin position="197"/>
        <end position="223"/>
    </location>
</feature>
<feature type="region of interest" description="Disordered" evidence="1">
    <location>
        <begin position="398"/>
        <end position="423"/>
    </location>
</feature>
<feature type="compositionally biased region" description="Basic and acidic residues" evidence="1">
    <location>
        <begin position="203"/>
        <end position="213"/>
    </location>
</feature>
<protein>
    <submittedName>
        <fullName evidence="2">Uncharacterized protein</fullName>
    </submittedName>
</protein>
<evidence type="ECO:0000313" key="3">
    <source>
        <dbReference type="Proteomes" id="UP000321570"/>
    </source>
</evidence>
<accession>A0A564YVG5</accession>
<feature type="compositionally biased region" description="Basic residues" evidence="1">
    <location>
        <begin position="413"/>
        <end position="423"/>
    </location>
</feature>
<name>A0A564YVG5_HYMDI</name>
<evidence type="ECO:0000313" key="2">
    <source>
        <dbReference type="EMBL" id="VUZ51225.1"/>
    </source>
</evidence>
<dbReference type="AlphaFoldDB" id="A0A564YVG5"/>
<keyword evidence="3" id="KW-1185">Reference proteome</keyword>
<sequence>MANNVKAQQIIDLLNHPDNIRPTLVHPGNTSLKRNSRIRFAEPKFEEIRRQNFRTFGEEAHLFAERGKVDHLREQYHGYHGISQRHQNLSTRNSQSLPRNISSPMARILQPDFLLTPRTVKPSSPCLLGEGLENWRRGRGTLSLQYSTQQRLPSSNTPSHDSRFNYRTDEFRENLWKDRYRRSSIFDYNSSSSINQQNNIRSRVSEEGREISQRGRGLTNDGMNSILNQGWSERSGIRRAQSAVDIRRSKASTPYSSVDSVSSLWNSKPEVVKKKPQLAGPYLYETSPEVEQRNRQGVAEALDYSKNSGMKRQQLPQRVQYETCSFKGLENARKARESDLFGKASPNLPIARIRPEAQEIADSRHGDGVKHLITSNNLEAPPPPIRKLDPSGRRIAKISQGGAAKACLNPPRPKQKPLRVVRY</sequence>
<evidence type="ECO:0000256" key="1">
    <source>
        <dbReference type="SAM" id="MobiDB-lite"/>
    </source>
</evidence>
<gene>
    <name evidence="2" type="ORF">WMSIL1_LOCUS10020</name>
</gene>
<proteinExistence type="predicted"/>
<dbReference type="EMBL" id="CABIJS010000432">
    <property type="protein sequence ID" value="VUZ51225.1"/>
    <property type="molecule type" value="Genomic_DNA"/>
</dbReference>
<organism evidence="2 3">
    <name type="scientific">Hymenolepis diminuta</name>
    <name type="common">Rat tapeworm</name>
    <dbReference type="NCBI Taxonomy" id="6216"/>
    <lineage>
        <taxon>Eukaryota</taxon>
        <taxon>Metazoa</taxon>
        <taxon>Spiralia</taxon>
        <taxon>Lophotrochozoa</taxon>
        <taxon>Platyhelminthes</taxon>
        <taxon>Cestoda</taxon>
        <taxon>Eucestoda</taxon>
        <taxon>Cyclophyllidea</taxon>
        <taxon>Hymenolepididae</taxon>
        <taxon>Hymenolepis</taxon>
    </lineage>
</organism>